<evidence type="ECO:0000313" key="2">
    <source>
        <dbReference type="EMBL" id="TCS64534.1"/>
    </source>
</evidence>
<name>A0A4R3JFC0_9RHOB</name>
<feature type="domain" description="TIR" evidence="1">
    <location>
        <begin position="7"/>
        <end position="149"/>
    </location>
</feature>
<dbReference type="GO" id="GO:0007165">
    <property type="term" value="P:signal transduction"/>
    <property type="evidence" value="ECO:0007669"/>
    <property type="project" value="InterPro"/>
</dbReference>
<sequence>MVESVVSSTSIFVSYSHRDARHRPRFNSSRMGELLADLRYELGADGSDSPFQLIKDTEGALRTGDWIDEKIDQEIERSDIGLVFLSENYCRSTNCEKELRKFIELGKNLILVELDDSWTTSDTHAMAPLRDKLRGLLSIRFWTEEAGKILRYGYPLPQTATGHSQEGYRQQLQRLVDDIKSMSKTLPQKAPTRARPAETAKDSSLVQIVLAASTSDTKDETDRLERVYLDAGFGVTRLDRVADTLSAEIIREHLAAAHLFVQVIGAIPGRRIEDCEGLPSSIAQHRIAKDAGIETAVWMPRGFDLAECGESYAEFLRTVVSHRSSFEDFETYSVKLARKKEETIQSELRREKIYEAVPGEFPPLVSIDSAQGDADLRDKITAALHKHVLVDYVDYNASMEALSESVRDNDAIVLVYGQTAEGQKRARAHFRFFRRWRKAVWNEEHQRFEIAFGDAAPKDATPCPSGPGIHVIPIDADIDEVSMGAFLSSLGVQATQ</sequence>
<dbReference type="Pfam" id="PF13676">
    <property type="entry name" value="TIR_2"/>
    <property type="match status" value="1"/>
</dbReference>
<accession>A0A4R3JFC0</accession>
<comment type="caution">
    <text evidence="2">The sequence shown here is derived from an EMBL/GenBank/DDBJ whole genome shotgun (WGS) entry which is preliminary data.</text>
</comment>
<dbReference type="PROSITE" id="PS50104">
    <property type="entry name" value="TIR"/>
    <property type="match status" value="1"/>
</dbReference>
<dbReference type="InterPro" id="IPR000157">
    <property type="entry name" value="TIR_dom"/>
</dbReference>
<dbReference type="SUPFAM" id="SSF52200">
    <property type="entry name" value="Toll/Interleukin receptor TIR domain"/>
    <property type="match status" value="1"/>
</dbReference>
<dbReference type="Gene3D" id="3.40.50.10140">
    <property type="entry name" value="Toll/interleukin-1 receptor homology (TIR) domain"/>
    <property type="match status" value="1"/>
</dbReference>
<reference evidence="2 3" key="1">
    <citation type="submission" date="2019-03" db="EMBL/GenBank/DDBJ databases">
        <title>Genomic Encyclopedia of Type Strains, Phase IV (KMG-IV): sequencing the most valuable type-strain genomes for metagenomic binning, comparative biology and taxonomic classification.</title>
        <authorList>
            <person name="Goeker M."/>
        </authorList>
    </citation>
    <scope>NUCLEOTIDE SEQUENCE [LARGE SCALE GENOMIC DNA]</scope>
    <source>
        <strain evidence="2 3">DSM 104836</strain>
    </source>
</reference>
<proteinExistence type="predicted"/>
<dbReference type="InterPro" id="IPR035897">
    <property type="entry name" value="Toll_tir_struct_dom_sf"/>
</dbReference>
<keyword evidence="3" id="KW-1185">Reference proteome</keyword>
<dbReference type="AlphaFoldDB" id="A0A4R3JFC0"/>
<dbReference type="EMBL" id="SLZU01000005">
    <property type="protein sequence ID" value="TCS64534.1"/>
    <property type="molecule type" value="Genomic_DNA"/>
</dbReference>
<gene>
    <name evidence="2" type="ORF">EDD52_10595</name>
</gene>
<dbReference type="SMART" id="SM00255">
    <property type="entry name" value="TIR"/>
    <property type="match status" value="1"/>
</dbReference>
<evidence type="ECO:0000259" key="1">
    <source>
        <dbReference type="PROSITE" id="PS50104"/>
    </source>
</evidence>
<dbReference type="Proteomes" id="UP000295696">
    <property type="component" value="Unassembled WGS sequence"/>
</dbReference>
<dbReference type="RefSeq" id="WP_132244323.1">
    <property type="nucleotide sequence ID" value="NZ_SLZU01000005.1"/>
</dbReference>
<protein>
    <submittedName>
        <fullName evidence="2">TIR domain-containing protein</fullName>
    </submittedName>
</protein>
<evidence type="ECO:0000313" key="3">
    <source>
        <dbReference type="Proteomes" id="UP000295696"/>
    </source>
</evidence>
<organism evidence="2 3">
    <name type="scientific">Primorskyibacter sedentarius</name>
    <dbReference type="NCBI Taxonomy" id="745311"/>
    <lineage>
        <taxon>Bacteria</taxon>
        <taxon>Pseudomonadati</taxon>
        <taxon>Pseudomonadota</taxon>
        <taxon>Alphaproteobacteria</taxon>
        <taxon>Rhodobacterales</taxon>
        <taxon>Roseobacteraceae</taxon>
        <taxon>Primorskyibacter</taxon>
    </lineage>
</organism>
<dbReference type="OrthoDB" id="7789182at2"/>